<gene>
    <name evidence="1" type="ORF">SAMN05443668_116134</name>
</gene>
<keyword evidence="2" id="KW-1185">Reference proteome</keyword>
<dbReference type="SUPFAM" id="SSF89796">
    <property type="entry name" value="CoA-transferase family III (CaiB/BaiF)"/>
    <property type="match status" value="1"/>
</dbReference>
<dbReference type="Gene3D" id="3.30.1540.10">
    <property type="entry name" value="formyl-coa transferase, domain 3"/>
    <property type="match status" value="1"/>
</dbReference>
<keyword evidence="1" id="KW-0808">Transferase</keyword>
<dbReference type="Proteomes" id="UP000184440">
    <property type="component" value="Unassembled WGS sequence"/>
</dbReference>
<accession>A0A1M7RKJ7</accession>
<dbReference type="Gene3D" id="3.40.50.10540">
    <property type="entry name" value="Crotonobetainyl-coa:carnitine coa-transferase, domain 1"/>
    <property type="match status" value="1"/>
</dbReference>
<dbReference type="InterPro" id="IPR023606">
    <property type="entry name" value="CoA-Trfase_III_dom_1_sf"/>
</dbReference>
<dbReference type="EMBL" id="FRCS01000016">
    <property type="protein sequence ID" value="SHN46598.1"/>
    <property type="molecule type" value="Genomic_DNA"/>
</dbReference>
<name>A0A1M7RKJ7_9ACTN</name>
<dbReference type="RefSeq" id="WP_073263716.1">
    <property type="nucleotide sequence ID" value="NZ_FRCS01000016.1"/>
</dbReference>
<evidence type="ECO:0000313" key="1">
    <source>
        <dbReference type="EMBL" id="SHN46598.1"/>
    </source>
</evidence>
<dbReference type="GO" id="GO:0016740">
    <property type="term" value="F:transferase activity"/>
    <property type="evidence" value="ECO:0007669"/>
    <property type="project" value="UniProtKB-KW"/>
</dbReference>
<evidence type="ECO:0000313" key="2">
    <source>
        <dbReference type="Proteomes" id="UP000184440"/>
    </source>
</evidence>
<organism evidence="1 2">
    <name type="scientific">Cryptosporangium aurantiacum</name>
    <dbReference type="NCBI Taxonomy" id="134849"/>
    <lineage>
        <taxon>Bacteria</taxon>
        <taxon>Bacillati</taxon>
        <taxon>Actinomycetota</taxon>
        <taxon>Actinomycetes</taxon>
        <taxon>Cryptosporangiales</taxon>
        <taxon>Cryptosporangiaceae</taxon>
        <taxon>Cryptosporangium</taxon>
    </lineage>
</organism>
<dbReference type="Pfam" id="PF02515">
    <property type="entry name" value="CoA_transf_3"/>
    <property type="match status" value="1"/>
</dbReference>
<dbReference type="PANTHER" id="PTHR48228">
    <property type="entry name" value="SUCCINYL-COA--D-CITRAMALATE COA-TRANSFERASE"/>
    <property type="match status" value="1"/>
</dbReference>
<proteinExistence type="predicted"/>
<dbReference type="InterPro" id="IPR003673">
    <property type="entry name" value="CoA-Trfase_fam_III"/>
</dbReference>
<dbReference type="PANTHER" id="PTHR48228:SF2">
    <property type="entry name" value="E-CINNAMOYL-COA:R-PHENYLLACTATE COA TRANSFERASE LARGE SUBUNIT"/>
    <property type="match status" value="1"/>
</dbReference>
<reference evidence="1 2" key="1">
    <citation type="submission" date="2016-11" db="EMBL/GenBank/DDBJ databases">
        <authorList>
            <person name="Jaros S."/>
            <person name="Januszkiewicz K."/>
            <person name="Wedrychowicz H."/>
        </authorList>
    </citation>
    <scope>NUCLEOTIDE SEQUENCE [LARGE SCALE GENOMIC DNA]</scope>
    <source>
        <strain evidence="1 2">DSM 46144</strain>
    </source>
</reference>
<dbReference type="AlphaFoldDB" id="A0A1M7RKJ7"/>
<sequence length="401" mass="43647">MTKVLDGVRVLEVAAWTFVPAAGAVLADWGADVIKVEQPGSGDPQRGLVTSALMGGDAANVNYLIEQPNRNKRSLTINLKTPGGRDLLLALAARSDVFLTNWLEPARRKLNIDVDDIRAVNPSIVYVRGSSHGPEGPDSHKGSFDSAAVWSRSGVASVITPPGDYPVVQPAAYNDLAGGQTIAGGIAAALLHRERTGQGAVVDVSLLGLGMWLMSAEIISARAYNITSPVPRNARGKTPNPLVANYQTRDGRYLQLMMLQSDRYWPEFCRTVGRPEWVEQYPDATARYLQRREVIALLDELFAARDLAEWRTILGPMEGAWAPVQTPYEVAEDPQATANAYAQTVRKGDLEFPLITNPVQFDGEAPELRPAPEAGQHTEEILLELGYNWDDIAELSEKGAI</sequence>
<dbReference type="InterPro" id="IPR050509">
    <property type="entry name" value="CoA-transferase_III"/>
</dbReference>
<dbReference type="OrthoDB" id="9797653at2"/>
<dbReference type="STRING" id="134849.SAMN05443668_116134"/>
<dbReference type="InterPro" id="IPR044855">
    <property type="entry name" value="CoA-Trfase_III_dom3_sf"/>
</dbReference>
<protein>
    <submittedName>
        <fullName evidence="1">Crotonobetainyl-CoA:carnitine CoA-transferase CaiB</fullName>
    </submittedName>
</protein>